<dbReference type="Proteomes" id="UP000297638">
    <property type="component" value="Unassembled WGS sequence"/>
</dbReference>
<evidence type="ECO:0000313" key="8">
    <source>
        <dbReference type="EMBL" id="PMQ20876.1"/>
    </source>
</evidence>
<dbReference type="RefSeq" id="WP_013349065.1">
    <property type="nucleotide sequence ID" value="NZ_JABUYH010000001.1"/>
</dbReference>
<dbReference type="EMBL" id="PNQX01000001">
    <property type="protein sequence ID" value="PMQ20876.1"/>
    <property type="molecule type" value="Genomic_DNA"/>
</dbReference>
<dbReference type="Gene3D" id="1.10.940.10">
    <property type="entry name" value="NusB-like"/>
    <property type="match status" value="1"/>
</dbReference>
<keyword evidence="5 6" id="KW-0804">Transcription</keyword>
<evidence type="ECO:0000313" key="10">
    <source>
        <dbReference type="Proteomes" id="UP000235739"/>
    </source>
</evidence>
<accession>A0A2N7S3Z6</accession>
<comment type="function">
    <text evidence="6">Involved in transcription antitermination. Required for transcription of ribosomal RNA (rRNA) genes. Binds specifically to the boxA antiterminator sequence of the ribosomal RNA (rrn) operons.</text>
</comment>
<dbReference type="AlphaFoldDB" id="A0A2N7S3Z6"/>
<gene>
    <name evidence="6 9" type="primary">nusB</name>
    <name evidence="8" type="ORF">CIK84_04630</name>
    <name evidence="9" type="ORF">EXY26_09065</name>
</gene>
<dbReference type="InterPro" id="IPR006027">
    <property type="entry name" value="NusB_RsmB_TIM44"/>
</dbReference>
<comment type="caution">
    <text evidence="8">The sequence shown here is derived from an EMBL/GenBank/DDBJ whole genome shotgun (WGS) entry which is preliminary data.</text>
</comment>
<dbReference type="OMA" id="DRMPVVD"/>
<protein>
    <recommendedName>
        <fullName evidence="6">Transcription antitermination protein NusB</fullName>
    </recommendedName>
    <alternativeName>
        <fullName evidence="6">Antitermination factor NusB</fullName>
    </alternativeName>
</protein>
<reference evidence="9 11" key="2">
    <citation type="submission" date="2019-03" db="EMBL/GenBank/DDBJ databases">
        <title>Glutamicibacter sp. LJH19 genome.</title>
        <authorList>
            <person name="Sinai Borker S."/>
            <person name="Kumar R."/>
        </authorList>
    </citation>
    <scope>NUCLEOTIDE SEQUENCE [LARGE SCALE GENOMIC DNA]</scope>
    <source>
        <strain evidence="9 11">LJH19</strain>
    </source>
</reference>
<evidence type="ECO:0000256" key="4">
    <source>
        <dbReference type="ARBA" id="ARBA00023015"/>
    </source>
</evidence>
<dbReference type="SUPFAM" id="SSF48013">
    <property type="entry name" value="NusB-like"/>
    <property type="match status" value="1"/>
</dbReference>
<organism evidence="8 10">
    <name type="scientific">Glutamicibacter arilaitensis</name>
    <dbReference type="NCBI Taxonomy" id="256701"/>
    <lineage>
        <taxon>Bacteria</taxon>
        <taxon>Bacillati</taxon>
        <taxon>Actinomycetota</taxon>
        <taxon>Actinomycetes</taxon>
        <taxon>Micrococcales</taxon>
        <taxon>Micrococcaceae</taxon>
        <taxon>Glutamicibacter</taxon>
    </lineage>
</organism>
<sequence>MRARAKARRRALEFLFEAEARDVNPLAVAISRRENSDIVLNEYSLTIIEGVMAHLDRIDEVLESYVKDWTIERMPAVDRSALRIGVWELLYNDDVPDAVAVAEAVVNVRELSTDESPEFVNGVLGRIQSVKDTLVD</sequence>
<dbReference type="GO" id="GO:0005829">
    <property type="term" value="C:cytosol"/>
    <property type="evidence" value="ECO:0007669"/>
    <property type="project" value="TreeGrafter"/>
</dbReference>
<keyword evidence="4 6" id="KW-0805">Transcription regulation</keyword>
<dbReference type="PANTHER" id="PTHR11078:SF3">
    <property type="entry name" value="ANTITERMINATION NUSB DOMAIN-CONTAINING PROTEIN"/>
    <property type="match status" value="1"/>
</dbReference>
<dbReference type="EMBL" id="SPDS01000001">
    <property type="protein sequence ID" value="TFH57130.1"/>
    <property type="molecule type" value="Genomic_DNA"/>
</dbReference>
<dbReference type="Pfam" id="PF01029">
    <property type="entry name" value="NusB"/>
    <property type="match status" value="1"/>
</dbReference>
<evidence type="ECO:0000313" key="11">
    <source>
        <dbReference type="Proteomes" id="UP000297638"/>
    </source>
</evidence>
<evidence type="ECO:0000256" key="5">
    <source>
        <dbReference type="ARBA" id="ARBA00023163"/>
    </source>
</evidence>
<comment type="similarity">
    <text evidence="1 6">Belongs to the NusB family.</text>
</comment>
<dbReference type="GO" id="GO:0031564">
    <property type="term" value="P:transcription antitermination"/>
    <property type="evidence" value="ECO:0007669"/>
    <property type="project" value="UniProtKB-KW"/>
</dbReference>
<feature type="domain" description="NusB/RsmB/TIM44" evidence="7">
    <location>
        <begin position="6"/>
        <end position="128"/>
    </location>
</feature>
<evidence type="ECO:0000256" key="6">
    <source>
        <dbReference type="HAMAP-Rule" id="MF_00073"/>
    </source>
</evidence>
<dbReference type="InterPro" id="IPR035926">
    <property type="entry name" value="NusB-like_sf"/>
</dbReference>
<evidence type="ECO:0000313" key="9">
    <source>
        <dbReference type="EMBL" id="TFH57130.1"/>
    </source>
</evidence>
<keyword evidence="2 6" id="KW-0889">Transcription antitermination</keyword>
<dbReference type="Proteomes" id="UP000235739">
    <property type="component" value="Unassembled WGS sequence"/>
</dbReference>
<dbReference type="HAMAP" id="MF_00073">
    <property type="entry name" value="NusB"/>
    <property type="match status" value="1"/>
</dbReference>
<dbReference type="GO" id="GO:0003723">
    <property type="term" value="F:RNA binding"/>
    <property type="evidence" value="ECO:0007669"/>
    <property type="project" value="UniProtKB-UniRule"/>
</dbReference>
<dbReference type="PANTHER" id="PTHR11078">
    <property type="entry name" value="N UTILIZATION SUBSTANCE PROTEIN B-RELATED"/>
    <property type="match status" value="1"/>
</dbReference>
<reference evidence="8 10" key="1">
    <citation type="journal article" date="2017" name="Elife">
        <title>Extensive horizontal gene transfer in cheese-associated bacteria.</title>
        <authorList>
            <person name="Bonham K.S."/>
            <person name="Wolfe B.E."/>
            <person name="Dutton R.J."/>
        </authorList>
    </citation>
    <scope>NUCLEOTIDE SEQUENCE [LARGE SCALE GENOMIC DNA]</scope>
    <source>
        <strain evidence="8 10">JB182</strain>
    </source>
</reference>
<proteinExistence type="inferred from homology"/>
<dbReference type="GO" id="GO:0006353">
    <property type="term" value="P:DNA-templated transcription termination"/>
    <property type="evidence" value="ECO:0007669"/>
    <property type="project" value="UniProtKB-UniRule"/>
</dbReference>
<evidence type="ECO:0000259" key="7">
    <source>
        <dbReference type="Pfam" id="PF01029"/>
    </source>
</evidence>
<dbReference type="NCBIfam" id="TIGR01951">
    <property type="entry name" value="nusB"/>
    <property type="match status" value="1"/>
</dbReference>
<name>A0A2N7S3Z6_9MICC</name>
<evidence type="ECO:0000256" key="1">
    <source>
        <dbReference type="ARBA" id="ARBA00005952"/>
    </source>
</evidence>
<keyword evidence="3 6" id="KW-0694">RNA-binding</keyword>
<dbReference type="GeneID" id="303185310"/>
<evidence type="ECO:0000256" key="2">
    <source>
        <dbReference type="ARBA" id="ARBA00022814"/>
    </source>
</evidence>
<dbReference type="InterPro" id="IPR011605">
    <property type="entry name" value="NusB_fam"/>
</dbReference>
<evidence type="ECO:0000256" key="3">
    <source>
        <dbReference type="ARBA" id="ARBA00022884"/>
    </source>
</evidence>